<dbReference type="GeneID" id="25314911"/>
<dbReference type="GO" id="GO:0004497">
    <property type="term" value="F:monooxygenase activity"/>
    <property type="evidence" value="ECO:0007669"/>
    <property type="project" value="UniProtKB-KW"/>
</dbReference>
<dbReference type="AlphaFoldDB" id="A0A0F4YYL2"/>
<comment type="caution">
    <text evidence="2">The sequence shown here is derived from an EMBL/GenBank/DDBJ whole genome shotgun (WGS) entry which is preliminary data.</text>
</comment>
<dbReference type="STRING" id="1408163.A0A0F4YYL2"/>
<reference evidence="2 3" key="1">
    <citation type="submission" date="2015-04" db="EMBL/GenBank/DDBJ databases">
        <authorList>
            <person name="Heijne W.H."/>
            <person name="Fedorova N.D."/>
            <person name="Nierman W.C."/>
            <person name="Vollebregt A.W."/>
            <person name="Zhao Z."/>
            <person name="Wu L."/>
            <person name="Kumar M."/>
            <person name="Stam H."/>
            <person name="van den Berg M.A."/>
            <person name="Pel H.J."/>
        </authorList>
    </citation>
    <scope>NUCLEOTIDE SEQUENCE [LARGE SCALE GENOMIC DNA]</scope>
    <source>
        <strain evidence="2 3">CBS 393.64</strain>
    </source>
</reference>
<keyword evidence="1" id="KW-0812">Transmembrane</keyword>
<keyword evidence="2" id="KW-0503">Monooxygenase</keyword>
<dbReference type="EMBL" id="LASV01000102">
    <property type="protein sequence ID" value="KKA23387.1"/>
    <property type="molecule type" value="Genomic_DNA"/>
</dbReference>
<dbReference type="Gene3D" id="1.10.1280.10">
    <property type="entry name" value="Di-copper center containing domain from catechol oxidase"/>
    <property type="match status" value="1"/>
</dbReference>
<accession>A0A0F4YYL2</accession>
<gene>
    <name evidence="2" type="ORF">T310_2560</name>
</gene>
<dbReference type="Proteomes" id="UP000053958">
    <property type="component" value="Unassembled WGS sequence"/>
</dbReference>
<evidence type="ECO:0000313" key="2">
    <source>
        <dbReference type="EMBL" id="KKA23387.1"/>
    </source>
</evidence>
<dbReference type="OrthoDB" id="6132182at2759"/>
<organism evidence="2 3">
    <name type="scientific">Rasamsonia emersonii (strain ATCC 16479 / CBS 393.64 / IMI 116815)</name>
    <dbReference type="NCBI Taxonomy" id="1408163"/>
    <lineage>
        <taxon>Eukaryota</taxon>
        <taxon>Fungi</taxon>
        <taxon>Dikarya</taxon>
        <taxon>Ascomycota</taxon>
        <taxon>Pezizomycotina</taxon>
        <taxon>Eurotiomycetes</taxon>
        <taxon>Eurotiomycetidae</taxon>
        <taxon>Eurotiales</taxon>
        <taxon>Trichocomaceae</taxon>
        <taxon>Rasamsonia</taxon>
    </lineage>
</organism>
<keyword evidence="2" id="KW-0560">Oxidoreductase</keyword>
<keyword evidence="1" id="KW-0472">Membrane</keyword>
<keyword evidence="3" id="KW-1185">Reference proteome</keyword>
<dbReference type="RefSeq" id="XP_013329999.1">
    <property type="nucleotide sequence ID" value="XM_013474545.1"/>
</dbReference>
<feature type="transmembrane region" description="Helical" evidence="1">
    <location>
        <begin position="47"/>
        <end position="70"/>
    </location>
</feature>
<proteinExistence type="predicted"/>
<protein>
    <submittedName>
        <fullName evidence="2">Monooxygenase</fullName>
    </submittedName>
</protein>
<dbReference type="InterPro" id="IPR008922">
    <property type="entry name" value="Di-copper_centre_dom_sf"/>
</dbReference>
<evidence type="ECO:0000313" key="3">
    <source>
        <dbReference type="Proteomes" id="UP000053958"/>
    </source>
</evidence>
<name>A0A0F4YYL2_RASE3</name>
<keyword evidence="1" id="KW-1133">Transmembrane helix</keyword>
<sequence>MFTFPGSNMRPKKYMAVPSEDVEVDEIVTEKLRFLRSNNNSRRRRRALIALLIVAVIAVFIVGLSTLWVYHDHRQKSTTTTTTTTVEEAAGAGDCVKPTLRQEWRTLSKKQKEEGSLPLAKSHKSTRLGPLGRFGGDGDINGPITVANGSCVRDGPFANYEVTYANLETQPHCLSRGFGREHSPPHFSGQDFAPGVVQALFAHTTLANFSMVLEETTHDAIPNAIWGGFCFVYGSKW</sequence>
<evidence type="ECO:0000256" key="1">
    <source>
        <dbReference type="SAM" id="Phobius"/>
    </source>
</evidence>